<dbReference type="Gene3D" id="3.40.50.300">
    <property type="entry name" value="P-loop containing nucleotide triphosphate hydrolases"/>
    <property type="match status" value="1"/>
</dbReference>
<dbReference type="PANTHER" id="PTHR18934:SF118">
    <property type="entry name" value="ATP-DEPENDENT RNA HELICASE DHX33"/>
    <property type="match status" value="1"/>
</dbReference>
<dbReference type="Pfam" id="PF21010">
    <property type="entry name" value="HA2_C"/>
    <property type="match status" value="1"/>
</dbReference>
<keyword evidence="8" id="KW-1185">Reference proteome</keyword>
<evidence type="ECO:0000256" key="2">
    <source>
        <dbReference type="ARBA" id="ARBA00022801"/>
    </source>
</evidence>
<keyword evidence="3" id="KW-0347">Helicase</keyword>
<evidence type="ECO:0000256" key="4">
    <source>
        <dbReference type="ARBA" id="ARBA00047984"/>
    </source>
</evidence>
<evidence type="ECO:0000256" key="1">
    <source>
        <dbReference type="ARBA" id="ARBA00012552"/>
    </source>
</evidence>
<comment type="caution">
    <text evidence="5">The sequence shown here is derived from an EMBL/GenBank/DDBJ whole genome shotgun (WGS) entry which is preliminary data.</text>
</comment>
<keyword evidence="3" id="KW-0067">ATP-binding</keyword>
<dbReference type="Gene3D" id="1.10.10.2130">
    <property type="entry name" value="DEAH helicase family, winged-helix domain"/>
    <property type="match status" value="1"/>
</dbReference>
<keyword evidence="3" id="KW-0547">Nucleotide-binding</keyword>
<dbReference type="SUPFAM" id="SSF52540">
    <property type="entry name" value="P-loop containing nucleoside triphosphate hydrolases"/>
    <property type="match status" value="1"/>
</dbReference>
<dbReference type="AlphaFoldDB" id="A0A814UYN9"/>
<evidence type="ECO:0000256" key="3">
    <source>
        <dbReference type="ARBA" id="ARBA00022806"/>
    </source>
</evidence>
<comment type="catalytic activity">
    <reaction evidence="4">
        <text>ATP + H2O = ADP + phosphate + H(+)</text>
        <dbReference type="Rhea" id="RHEA:13065"/>
        <dbReference type="ChEBI" id="CHEBI:15377"/>
        <dbReference type="ChEBI" id="CHEBI:15378"/>
        <dbReference type="ChEBI" id="CHEBI:30616"/>
        <dbReference type="ChEBI" id="CHEBI:43474"/>
        <dbReference type="ChEBI" id="CHEBI:456216"/>
        <dbReference type="EC" id="3.6.4.13"/>
    </reaction>
</comment>
<dbReference type="PANTHER" id="PTHR18934">
    <property type="entry name" value="ATP-DEPENDENT RNA HELICASE"/>
    <property type="match status" value="1"/>
</dbReference>
<dbReference type="InterPro" id="IPR042035">
    <property type="entry name" value="DEAH_win-hel_dom"/>
</dbReference>
<evidence type="ECO:0000313" key="7">
    <source>
        <dbReference type="Proteomes" id="UP000663854"/>
    </source>
</evidence>
<keyword evidence="2" id="KW-0378">Hydrolase</keyword>
<dbReference type="GO" id="GO:0003725">
    <property type="term" value="F:double-stranded RNA binding"/>
    <property type="evidence" value="ECO:0007669"/>
    <property type="project" value="TreeGrafter"/>
</dbReference>
<dbReference type="Proteomes" id="UP000663870">
    <property type="component" value="Unassembled WGS sequence"/>
</dbReference>
<proteinExistence type="predicted"/>
<dbReference type="Gene3D" id="1.20.120.1080">
    <property type="match status" value="1"/>
</dbReference>
<dbReference type="GO" id="GO:0003724">
    <property type="term" value="F:RNA helicase activity"/>
    <property type="evidence" value="ECO:0007669"/>
    <property type="project" value="UniProtKB-EC"/>
</dbReference>
<evidence type="ECO:0000313" key="5">
    <source>
        <dbReference type="EMBL" id="CAF1179626.1"/>
    </source>
</evidence>
<reference evidence="5" key="1">
    <citation type="submission" date="2021-02" db="EMBL/GenBank/DDBJ databases">
        <authorList>
            <person name="Nowell W R."/>
        </authorList>
    </citation>
    <scope>NUCLEOTIDE SEQUENCE</scope>
</reference>
<dbReference type="GO" id="GO:0016787">
    <property type="term" value="F:hydrolase activity"/>
    <property type="evidence" value="ECO:0007669"/>
    <property type="project" value="UniProtKB-KW"/>
</dbReference>
<dbReference type="InterPro" id="IPR027417">
    <property type="entry name" value="P-loop_NTPase"/>
</dbReference>
<organism evidence="5 7">
    <name type="scientific">Rotaria sordida</name>
    <dbReference type="NCBI Taxonomy" id="392033"/>
    <lineage>
        <taxon>Eukaryota</taxon>
        <taxon>Metazoa</taxon>
        <taxon>Spiralia</taxon>
        <taxon>Gnathifera</taxon>
        <taxon>Rotifera</taxon>
        <taxon>Eurotatoria</taxon>
        <taxon>Bdelloidea</taxon>
        <taxon>Philodinida</taxon>
        <taxon>Philodinidae</taxon>
        <taxon>Rotaria</taxon>
    </lineage>
</organism>
<evidence type="ECO:0000313" key="6">
    <source>
        <dbReference type="EMBL" id="CAF1439740.1"/>
    </source>
</evidence>
<protein>
    <recommendedName>
        <fullName evidence="1">RNA helicase</fullName>
        <ecNumber evidence="1">3.6.4.13</ecNumber>
    </recommendedName>
</protein>
<dbReference type="GO" id="GO:0005730">
    <property type="term" value="C:nucleolus"/>
    <property type="evidence" value="ECO:0007669"/>
    <property type="project" value="TreeGrafter"/>
</dbReference>
<dbReference type="EC" id="3.6.4.13" evidence="1"/>
<gene>
    <name evidence="6" type="ORF">JXQ802_LOCUS36926</name>
    <name evidence="5" type="ORF">PYM288_LOCUS23732</name>
</gene>
<evidence type="ECO:0000313" key="8">
    <source>
        <dbReference type="Proteomes" id="UP000663870"/>
    </source>
</evidence>
<dbReference type="EMBL" id="CAJNOL010001935">
    <property type="protein sequence ID" value="CAF1439740.1"/>
    <property type="molecule type" value="Genomic_DNA"/>
</dbReference>
<dbReference type="Proteomes" id="UP000663854">
    <property type="component" value="Unassembled WGS sequence"/>
</dbReference>
<dbReference type="GO" id="GO:0045943">
    <property type="term" value="P:positive regulation of transcription by RNA polymerase I"/>
    <property type="evidence" value="ECO:0007669"/>
    <property type="project" value="TreeGrafter"/>
</dbReference>
<sequence>MQSIRHVINCGRVKTKIFNAQTGLEILQVQQISQVQAWQRTGRERSGTCYRMYTEEEFKQLPATPIPELLRCNLANAALQILAMGISNIDTFDFFSKPDEKSILAALCELTYLRAIQPINTNDNIVELTNDESASDMGCLEEILKLVSLMSVETVFLSSSNANDKIQLQHQKLTMNEDDHLTLLNVYKKFVANKKSKESCQMNKINRRNLIRACEIRKQLRRICIELKLNIKSCGTKYTILRQALASWSIYECCRILQRE</sequence>
<name>A0A814UYN9_9BILA</name>
<dbReference type="EMBL" id="CAJNOH010001130">
    <property type="protein sequence ID" value="CAF1179626.1"/>
    <property type="molecule type" value="Genomic_DNA"/>
</dbReference>
<accession>A0A814UYN9</accession>